<comment type="caution">
    <text evidence="5">The sequence shown here is derived from an EMBL/GenBank/DDBJ whole genome shotgun (WGS) entry which is preliminary data.</text>
</comment>
<keyword evidence="6" id="KW-1185">Reference proteome</keyword>
<feature type="compositionally biased region" description="Low complexity" evidence="2">
    <location>
        <begin position="1728"/>
        <end position="1758"/>
    </location>
</feature>
<feature type="domain" description="Integrase catalytic" evidence="4">
    <location>
        <begin position="1124"/>
        <end position="1294"/>
    </location>
</feature>
<keyword evidence="3" id="KW-0812">Transmembrane</keyword>
<feature type="compositionally biased region" description="Low complexity" evidence="2">
    <location>
        <begin position="960"/>
        <end position="971"/>
    </location>
</feature>
<feature type="compositionally biased region" description="Low complexity" evidence="2">
    <location>
        <begin position="1599"/>
        <end position="1617"/>
    </location>
</feature>
<feature type="compositionally biased region" description="Basic and acidic residues" evidence="2">
    <location>
        <begin position="884"/>
        <end position="894"/>
    </location>
</feature>
<keyword evidence="3" id="KW-0472">Membrane</keyword>
<feature type="compositionally biased region" description="Low complexity" evidence="2">
    <location>
        <begin position="1514"/>
        <end position="1527"/>
    </location>
</feature>
<feature type="compositionally biased region" description="Polar residues" evidence="2">
    <location>
        <begin position="281"/>
        <end position="290"/>
    </location>
</feature>
<feature type="compositionally biased region" description="Low complexity" evidence="2">
    <location>
        <begin position="1766"/>
        <end position="1777"/>
    </location>
</feature>
<feature type="compositionally biased region" description="Basic and acidic residues" evidence="2">
    <location>
        <begin position="1585"/>
        <end position="1596"/>
    </location>
</feature>
<feature type="region of interest" description="Disordered" evidence="2">
    <location>
        <begin position="1509"/>
        <end position="1617"/>
    </location>
</feature>
<protein>
    <recommendedName>
        <fullName evidence="4">Integrase catalytic domain-containing protein</fullName>
    </recommendedName>
</protein>
<accession>A0ABD2LR36</accession>
<dbReference type="CDD" id="cd00024">
    <property type="entry name" value="CD_CSD"/>
    <property type="match status" value="1"/>
</dbReference>
<dbReference type="PANTHER" id="PTHR46585:SF1">
    <property type="entry name" value="CHROMO DOMAIN-CONTAINING PROTEIN"/>
    <property type="match status" value="1"/>
</dbReference>
<feature type="compositionally biased region" description="Polar residues" evidence="2">
    <location>
        <begin position="1648"/>
        <end position="1658"/>
    </location>
</feature>
<feature type="compositionally biased region" description="Polar residues" evidence="2">
    <location>
        <begin position="1713"/>
        <end position="1722"/>
    </location>
</feature>
<keyword evidence="1" id="KW-0175">Coiled coil</keyword>
<feature type="region of interest" description="Disordered" evidence="2">
    <location>
        <begin position="279"/>
        <end position="300"/>
    </location>
</feature>
<feature type="region of interest" description="Disordered" evidence="2">
    <location>
        <begin position="1804"/>
        <end position="1882"/>
    </location>
</feature>
<feature type="region of interest" description="Disordered" evidence="2">
    <location>
        <begin position="669"/>
        <end position="729"/>
    </location>
</feature>
<feature type="coiled-coil region" evidence="1">
    <location>
        <begin position="609"/>
        <end position="636"/>
    </location>
</feature>
<dbReference type="PROSITE" id="PS50994">
    <property type="entry name" value="INTEGRASE"/>
    <property type="match status" value="1"/>
</dbReference>
<feature type="region of interest" description="Disordered" evidence="2">
    <location>
        <begin position="136"/>
        <end position="168"/>
    </location>
</feature>
<dbReference type="InterPro" id="IPR036397">
    <property type="entry name" value="RNaseH_sf"/>
</dbReference>
<feature type="compositionally biased region" description="Polar residues" evidence="2">
    <location>
        <begin position="1033"/>
        <end position="1051"/>
    </location>
</feature>
<feature type="compositionally biased region" description="Pro residues" evidence="2">
    <location>
        <begin position="680"/>
        <end position="702"/>
    </location>
</feature>
<organism evidence="5 6">
    <name type="scientific">Heterodera trifolii</name>
    <dbReference type="NCBI Taxonomy" id="157864"/>
    <lineage>
        <taxon>Eukaryota</taxon>
        <taxon>Metazoa</taxon>
        <taxon>Ecdysozoa</taxon>
        <taxon>Nematoda</taxon>
        <taxon>Chromadorea</taxon>
        <taxon>Rhabditida</taxon>
        <taxon>Tylenchina</taxon>
        <taxon>Tylenchomorpha</taxon>
        <taxon>Tylenchoidea</taxon>
        <taxon>Heteroderidae</taxon>
        <taxon>Heteroderinae</taxon>
        <taxon>Heterodera</taxon>
    </lineage>
</organism>
<dbReference type="Gene3D" id="3.30.420.10">
    <property type="entry name" value="Ribonuclease H-like superfamily/Ribonuclease H"/>
    <property type="match status" value="1"/>
</dbReference>
<dbReference type="InterPro" id="IPR001584">
    <property type="entry name" value="Integrase_cat-core"/>
</dbReference>
<gene>
    <name evidence="5" type="ORF">niasHT_004993</name>
</gene>
<feature type="compositionally biased region" description="Polar residues" evidence="2">
    <location>
        <begin position="151"/>
        <end position="165"/>
    </location>
</feature>
<feature type="compositionally biased region" description="Low complexity" evidence="2">
    <location>
        <begin position="1666"/>
        <end position="1684"/>
    </location>
</feature>
<evidence type="ECO:0000313" key="5">
    <source>
        <dbReference type="EMBL" id="KAL3117712.1"/>
    </source>
</evidence>
<feature type="compositionally biased region" description="Basic and acidic residues" evidence="2">
    <location>
        <begin position="907"/>
        <end position="917"/>
    </location>
</feature>
<dbReference type="PANTHER" id="PTHR46585">
    <property type="entry name" value="INTEGRASE CORE DOMAIN CONTAINING PROTEIN"/>
    <property type="match status" value="1"/>
</dbReference>
<feature type="region of interest" description="Disordered" evidence="2">
    <location>
        <begin position="1894"/>
        <end position="1925"/>
    </location>
</feature>
<feature type="compositionally biased region" description="Pro residues" evidence="2">
    <location>
        <begin position="842"/>
        <end position="853"/>
    </location>
</feature>
<feature type="compositionally biased region" description="Basic residues" evidence="2">
    <location>
        <begin position="993"/>
        <end position="1004"/>
    </location>
</feature>
<dbReference type="SUPFAM" id="SSF53098">
    <property type="entry name" value="Ribonuclease H-like"/>
    <property type="match status" value="1"/>
</dbReference>
<evidence type="ECO:0000256" key="1">
    <source>
        <dbReference type="SAM" id="Coils"/>
    </source>
</evidence>
<evidence type="ECO:0000256" key="3">
    <source>
        <dbReference type="SAM" id="Phobius"/>
    </source>
</evidence>
<keyword evidence="3" id="KW-1133">Transmembrane helix</keyword>
<sequence length="2603" mass="293763">MQWIAADNCTCPQNLYCLRPLNYLKPLLCIHKSVLNFTQFLAEGVHHPKQQTSELQSVLLLFVIGVLVLQLMQLCLLMNHRPRAMSRRRTRSRHAQQAPFQNGAENIGAHRLARFPPLQQQYRQPPLIIDVRPHEQPNAEQQQQHNDRVNSGRSSVSDNDTNGCQTPRVIPFDIPSKCRHCKSTEAEMDYMVTKDGVTVWCTRINGTAFVPFDCVYDLPGYTFFKIKNKGRVFNVEHGQQQPISTATPYIEKQNTAKVQRSHTAAVSVSQVSSAVDSTASKNVSSSNINSAKPKKQQQHNDYQELIDSLTVASNIAPFSTRTASSHYCTSKRILNPWTLLTQFPKSQQSETLADVLSAAVSFLPSEGEKTKEQQHQTDDDVSTVKANLDILYCFGEMSSTVPVLQKAGISVYAGVPPEEFIRRQSKPLLLILDDLLTSIDEKYLSELFTKKSHHQNFAVIFVTQNLFERKIKVARQNAQYVVLMRSPNSTLAVRNLGVQLFPRQLDYFLDAYRQATDQPYGYILIDMSAHSDPVLRLRNRSVQQQQQKQQPKITDNTAEKTYDAVRRKEQESADCLQRFSHLCSYRWPNPQSVPEEKNKRASSTGDINLDAVRQELDRTKMKKVNANAKNVQYNQQLRRYLHMRKEHSDRPTKVELSKGLSVLFKRDDGDEDMGVADVPQHPPGPPPPDQHPRPSLRPPSPPDGGHSPPNNRPPRPPRPPKTRKTRRYMPVHQWRLRQRNLQEHHLQLPQPEQQQQQAQLGRNLLAEATAAPLYDNDDDDYMLEDGYTLPAPSQHYEEPMLPDYEDEIDEMDTARYSFASRRKMKGENGAGERTKKYKVYYSPPPSPKPPPRPTPKREPKQELKQQQQTPTLRQIIPPAPPPQAKREPKYEQVHDSPPPPPPAPAQIKREPKYEQVHEFPPYPPPPQMIKREPKQELSQEASTSSKLSIPQRELKKEPQRQQQQHQQQQEQSTSNHSFEGEEEEADEAPPLPRTKRNGIKHQGKKSGERRVRPERRRGRAKVEYSPTPKFYNVPSTSTQKADKTAPTNETEATVDLQEAIPSRKVELINKTLDQLYNDPSSPAAFAGVNRLLEEAKKRISDVQRSDVVNYLEGHRTYTLLRPRRVHFPRSKTVAAGFMTDVQVDLADLQSLSRHNKGYRYLLVAVDVLSKRLFVVPLRSKRADEMLLAFNQLVEQMPMTPHRVFTDKGTEFRNRALKEFFEEHDIAKHEPVHSAVKASVAERAIRNVKQRLYRYFAQKETLNWIDVVQRIADGINRAPSRVHGMRPIDVNFSNAQKVWHTIYGDMYSPMRKLEKRTKFKENDYVRMSREKGQFEKGYLPNYGDEILEIDDVLRHVNPVRYKLRDEKGEQFKGSFYDQELARVRKDAETSYRIEKVVRKRKRADGSTEMLVKFIGYPEREWIHEVRLPKPIYFNGSWVCGLHSISYPYSWHSTIGTLDDQWINIHFEDTGSDAVERQRVIRVPVPKGSHKKVEQLRDFIVATLRHQSSTIEQLKNETQTKSTSSNTNTFIERPRLLSPSSPPPSERRKRSLGETLTSPPTHEKVLVATSPPRADQDTQHLQIDSEINTKKQKIEEQLPRNNTNNNSTSQIPSSTSLPPLPVLKPVVNKPTIANTAPAIEKVAKAVASGKQTDTTGSAPVSSAFPHKNIITNNQPNTNNKVASTKTPAPPPPLSATTTPKVAQSQQAVGAATKPKLTQSQQTVGAATKPKVTQSQQAAAAATTSTTITVNKATTTAKPTASPSPPVAPATTTTKAAKAAPVERKEFNENAAGVDVVDIMLGGSKQSVVSGEEKQQQPPKTNVSVGRPLMSPPPTDSKDVLDIMLGGPKQSIARGEEKKQQQQPPKPNVTIVRPLVSPPPTESKDVLDIMLGEPKQSVVNGEEKQQQPQKPNVTIGRPLMSPPATEPKDVIDDLFGIVPKTGEKNRAQLFLNEMLGGSDEKEKGPPLELLKHIIDSVEIQYHLDFERFKIVFHDPAITGLSFSPQLGYVLGFEYPQNVRNSEIAKYGCDLRGGFSSFAVYSNGLTENMIIGNSLSSLLRVVSVTGAVSGEYNEKIYDSPIYARVLPREISEIEIELRTMDNGRLVPFAFGTTMVVLIFKKYGSGVLGDEKEMAVFKGSSPFQRGYGTQRGAGVGDVFRGLWRFFLPILRRVGTTVGTEALNTGQRVLERVASDGAPLKQTLINEGKRGIDSVLEKEKSEIRRIWALLIKMAFHKIDNDSVNSITNALDLFNVPPTNVSVSSSKVFELLPSNPLTDTPYHFKLHSSQNFIDLSKCYLLSEFRIRKENENGQLVNLVGEEAVTPIQMVGQTFIRNIRMSINGREIFNSNALMAYKTYFSHELSYSTVAKDSHLNAAGYYRDTDLRLEDGVGCEARRNLFSQSKTVQCIAKLDADLFNQPLYLVNFCELDVEILPNSSNFLIIVGNAAAAATRYHFEIVGLKMYVKKVSLMDGLALDIARKLEVKPARYAVRKTMMKSLFISQGRFEFNANLFMDQIPRRITLGLVANSDYVGDPRRSPLTSNHSMCAPYDLDYPRRKYVRAFNDMNEAVGFSNTTEGNGITYAQFGTTHCIYVFNMTNSGDDQPGFLT</sequence>
<dbReference type="InterPro" id="IPR012337">
    <property type="entry name" value="RNaseH-like_sf"/>
</dbReference>
<dbReference type="EMBL" id="JBICBT010000310">
    <property type="protein sequence ID" value="KAL3117712.1"/>
    <property type="molecule type" value="Genomic_DNA"/>
</dbReference>
<evidence type="ECO:0000259" key="4">
    <source>
        <dbReference type="PROSITE" id="PS50994"/>
    </source>
</evidence>
<feature type="compositionally biased region" description="Polar residues" evidence="2">
    <location>
        <begin position="938"/>
        <end position="948"/>
    </location>
</feature>
<feature type="region of interest" description="Disordered" evidence="2">
    <location>
        <begin position="1648"/>
        <end position="1781"/>
    </location>
</feature>
<reference evidence="5 6" key="1">
    <citation type="submission" date="2024-10" db="EMBL/GenBank/DDBJ databases">
        <authorList>
            <person name="Kim D."/>
        </authorList>
    </citation>
    <scope>NUCLEOTIDE SEQUENCE [LARGE SCALE GENOMIC DNA]</scope>
    <source>
        <strain evidence="5">BH-2024</strain>
    </source>
</reference>
<feature type="region of interest" description="Disordered" evidence="2">
    <location>
        <begin position="588"/>
        <end position="607"/>
    </location>
</feature>
<feature type="region of interest" description="Disordered" evidence="2">
    <location>
        <begin position="818"/>
        <end position="1052"/>
    </location>
</feature>
<feature type="compositionally biased region" description="Basic residues" evidence="2">
    <location>
        <begin position="718"/>
        <end position="729"/>
    </location>
</feature>
<name>A0ABD2LR36_9BILA</name>
<feature type="transmembrane region" description="Helical" evidence="3">
    <location>
        <begin position="58"/>
        <end position="79"/>
    </location>
</feature>
<evidence type="ECO:0000313" key="6">
    <source>
        <dbReference type="Proteomes" id="UP001620626"/>
    </source>
</evidence>
<proteinExistence type="predicted"/>
<evidence type="ECO:0000256" key="2">
    <source>
        <dbReference type="SAM" id="MobiDB-lite"/>
    </source>
</evidence>
<dbReference type="Proteomes" id="UP001620626">
    <property type="component" value="Unassembled WGS sequence"/>
</dbReference>